<reference evidence="2 3" key="1">
    <citation type="submission" date="2016-10" db="EMBL/GenBank/DDBJ databases">
        <title>Draft Genome sequence of Roseomonas sp. strain M3.</title>
        <authorList>
            <person name="Subhash Y."/>
            <person name="Lee S."/>
        </authorList>
    </citation>
    <scope>NUCLEOTIDE SEQUENCE [LARGE SCALE GENOMIC DNA]</scope>
    <source>
        <strain evidence="2 3">M3</strain>
    </source>
</reference>
<dbReference type="Pfam" id="PF05036">
    <property type="entry name" value="SPOR"/>
    <property type="match status" value="1"/>
</dbReference>
<protein>
    <recommendedName>
        <fullName evidence="1">SPOR domain-containing protein</fullName>
    </recommendedName>
</protein>
<dbReference type="InterPro" id="IPR007730">
    <property type="entry name" value="SPOR-like_dom"/>
</dbReference>
<evidence type="ECO:0000313" key="2">
    <source>
        <dbReference type="EMBL" id="ONG51888.1"/>
    </source>
</evidence>
<dbReference type="SUPFAM" id="SSF110997">
    <property type="entry name" value="Sporulation related repeat"/>
    <property type="match status" value="1"/>
</dbReference>
<dbReference type="InterPro" id="IPR036680">
    <property type="entry name" value="SPOR-like_sf"/>
</dbReference>
<proteinExistence type="predicted"/>
<dbReference type="PROSITE" id="PS51724">
    <property type="entry name" value="SPOR"/>
    <property type="match status" value="1"/>
</dbReference>
<feature type="domain" description="SPOR" evidence="1">
    <location>
        <begin position="1"/>
        <end position="74"/>
    </location>
</feature>
<dbReference type="Gene3D" id="3.30.70.1070">
    <property type="entry name" value="Sporulation related repeat"/>
    <property type="match status" value="1"/>
</dbReference>
<dbReference type="GO" id="GO:0042834">
    <property type="term" value="F:peptidoglycan binding"/>
    <property type="evidence" value="ECO:0007669"/>
    <property type="project" value="InterPro"/>
</dbReference>
<dbReference type="Proteomes" id="UP000188879">
    <property type="component" value="Unassembled WGS sequence"/>
</dbReference>
<name>A0A1V2H0D6_9PROT</name>
<gene>
    <name evidence="2" type="ORF">BKE38_15360</name>
</gene>
<evidence type="ECO:0000313" key="3">
    <source>
        <dbReference type="Proteomes" id="UP000188879"/>
    </source>
</evidence>
<accession>A0A1V2H0D6</accession>
<keyword evidence="3" id="KW-1185">Reference proteome</keyword>
<comment type="caution">
    <text evidence="2">The sequence shown here is derived from an EMBL/GenBank/DDBJ whole genome shotgun (WGS) entry which is preliminary data.</text>
</comment>
<organism evidence="2 3">
    <name type="scientific">Teichococcus deserti</name>
    <dbReference type="NCBI Taxonomy" id="1817963"/>
    <lineage>
        <taxon>Bacteria</taxon>
        <taxon>Pseudomonadati</taxon>
        <taxon>Pseudomonadota</taxon>
        <taxon>Alphaproteobacteria</taxon>
        <taxon>Acetobacterales</taxon>
        <taxon>Roseomonadaceae</taxon>
        <taxon>Roseomonas</taxon>
    </lineage>
</organism>
<dbReference type="AlphaFoldDB" id="A0A1V2H0D6"/>
<sequence length="74" mass="7463">MAGGPWAVQVGAFDAAAAARSAASRAARRGGKPEVESVRARGKTLYRARVTGLSAASARSFCRAASGPCMVIAP</sequence>
<evidence type="ECO:0000259" key="1">
    <source>
        <dbReference type="PROSITE" id="PS51724"/>
    </source>
</evidence>
<dbReference type="EMBL" id="MLCO01000151">
    <property type="protein sequence ID" value="ONG51888.1"/>
    <property type="molecule type" value="Genomic_DNA"/>
</dbReference>